<reference evidence="8 9" key="1">
    <citation type="submission" date="2020-01" db="EMBL/GenBank/DDBJ databases">
        <title>Kibdelosporangium persica a novel Actinomycetes from a hot desert in Iran.</title>
        <authorList>
            <person name="Safaei N."/>
            <person name="Zaburannyi N."/>
            <person name="Mueller R."/>
            <person name="Wink J."/>
        </authorList>
    </citation>
    <scope>NUCLEOTIDE SEQUENCE [LARGE SCALE GENOMIC DNA]</scope>
    <source>
        <strain evidence="8 9">4NS15</strain>
    </source>
</reference>
<keyword evidence="4 7" id="KW-0812">Transmembrane</keyword>
<dbReference type="Pfam" id="PF05977">
    <property type="entry name" value="MFS_3"/>
    <property type="match status" value="1"/>
</dbReference>
<keyword evidence="3" id="KW-1003">Cell membrane</keyword>
<keyword evidence="6 7" id="KW-0472">Membrane</keyword>
<keyword evidence="9" id="KW-1185">Reference proteome</keyword>
<evidence type="ECO:0000256" key="5">
    <source>
        <dbReference type="ARBA" id="ARBA00022989"/>
    </source>
</evidence>
<feature type="transmembrane region" description="Helical" evidence="7">
    <location>
        <begin position="211"/>
        <end position="234"/>
    </location>
</feature>
<comment type="subcellular location">
    <subcellularLocation>
        <location evidence="1">Cell membrane</location>
        <topology evidence="1">Multi-pass membrane protein</topology>
    </subcellularLocation>
</comment>
<dbReference type="EMBL" id="JAAATY010000023">
    <property type="protein sequence ID" value="NRN68883.1"/>
    <property type="molecule type" value="Genomic_DNA"/>
</dbReference>
<feature type="transmembrane region" description="Helical" evidence="7">
    <location>
        <begin position="371"/>
        <end position="390"/>
    </location>
</feature>
<evidence type="ECO:0000256" key="1">
    <source>
        <dbReference type="ARBA" id="ARBA00004651"/>
    </source>
</evidence>
<sequence length="413" mass="43596">MTRAFARLWLASLFSEIAEWMLQIALPVHIYQATGSAGSTSVTMAAGVLPIVLLSPLAGFVADRWDRRRTLWLVCLGQAVSVVPLLLPGPPIWLVFTVMVAQSSAATLFEPARTALLPQLVDRDRIVAANGLTGFNASAARLVGSSLGGIVLATGGLSAVLLVYLAAMAIAAAFLVRRFDVVNGQAVAREPIVRAWLDGLREFWRARRLRLVGLMLVVSSFAQGMFLVLFVLFVTGPLAHGEAAVGLLRGVQAIGGLVAGLVIASVARRMAPESMCAFGGIGIGLLLFAVWNMPALTTGLTVYFVLFGVAGAPSVFVMSGTFTILQTVGGPERSGRIVATSIALMAACQVVGMLVAGPLADAWSLTALLDLQAAAMVTSGLTALVSRWYARRDERRRQATTSATTTEQAFLDL</sequence>
<dbReference type="Proteomes" id="UP000763557">
    <property type="component" value="Unassembled WGS sequence"/>
</dbReference>
<organism evidence="8 9">
    <name type="scientific">Kibdelosporangium persicum</name>
    <dbReference type="NCBI Taxonomy" id="2698649"/>
    <lineage>
        <taxon>Bacteria</taxon>
        <taxon>Bacillati</taxon>
        <taxon>Actinomycetota</taxon>
        <taxon>Actinomycetes</taxon>
        <taxon>Pseudonocardiales</taxon>
        <taxon>Pseudonocardiaceae</taxon>
        <taxon>Kibdelosporangium</taxon>
    </lineage>
</organism>
<feature type="transmembrane region" description="Helical" evidence="7">
    <location>
        <begin position="150"/>
        <end position="176"/>
    </location>
</feature>
<feature type="transmembrane region" description="Helical" evidence="7">
    <location>
        <begin position="246"/>
        <end position="267"/>
    </location>
</feature>
<evidence type="ECO:0000256" key="2">
    <source>
        <dbReference type="ARBA" id="ARBA00022448"/>
    </source>
</evidence>
<dbReference type="RefSeq" id="WP_173138473.1">
    <property type="nucleotide sequence ID" value="NZ_CBCSGW010000029.1"/>
</dbReference>
<evidence type="ECO:0000256" key="4">
    <source>
        <dbReference type="ARBA" id="ARBA00022692"/>
    </source>
</evidence>
<comment type="caution">
    <text evidence="8">The sequence shown here is derived from an EMBL/GenBank/DDBJ whole genome shotgun (WGS) entry which is preliminary data.</text>
</comment>
<feature type="transmembrane region" description="Helical" evidence="7">
    <location>
        <begin position="337"/>
        <end position="359"/>
    </location>
</feature>
<evidence type="ECO:0000313" key="9">
    <source>
        <dbReference type="Proteomes" id="UP000763557"/>
    </source>
</evidence>
<feature type="transmembrane region" description="Helical" evidence="7">
    <location>
        <begin position="274"/>
        <end position="294"/>
    </location>
</feature>
<dbReference type="PANTHER" id="PTHR23513:SF18">
    <property type="entry name" value="INTEGRAL MEMBRANE PROTEIN"/>
    <property type="match status" value="1"/>
</dbReference>
<dbReference type="CDD" id="cd06173">
    <property type="entry name" value="MFS_MefA_like"/>
    <property type="match status" value="1"/>
</dbReference>
<evidence type="ECO:0000256" key="3">
    <source>
        <dbReference type="ARBA" id="ARBA00022475"/>
    </source>
</evidence>
<feature type="transmembrane region" description="Helical" evidence="7">
    <location>
        <begin position="300"/>
        <end position="325"/>
    </location>
</feature>
<feature type="transmembrane region" description="Helical" evidence="7">
    <location>
        <begin position="42"/>
        <end position="62"/>
    </location>
</feature>
<keyword evidence="2" id="KW-0813">Transport</keyword>
<feature type="transmembrane region" description="Helical" evidence="7">
    <location>
        <begin position="69"/>
        <end position="87"/>
    </location>
</feature>
<name>A0ABX2FCD8_9PSEU</name>
<dbReference type="InterPro" id="IPR036259">
    <property type="entry name" value="MFS_trans_sf"/>
</dbReference>
<evidence type="ECO:0000256" key="7">
    <source>
        <dbReference type="SAM" id="Phobius"/>
    </source>
</evidence>
<dbReference type="SUPFAM" id="SSF103473">
    <property type="entry name" value="MFS general substrate transporter"/>
    <property type="match status" value="1"/>
</dbReference>
<evidence type="ECO:0000256" key="6">
    <source>
        <dbReference type="ARBA" id="ARBA00023136"/>
    </source>
</evidence>
<gene>
    <name evidence="8" type="ORF">GC106_61390</name>
</gene>
<dbReference type="InterPro" id="IPR010290">
    <property type="entry name" value="TM_effector"/>
</dbReference>
<dbReference type="Gene3D" id="1.20.1250.20">
    <property type="entry name" value="MFS general substrate transporter like domains"/>
    <property type="match status" value="1"/>
</dbReference>
<accession>A0ABX2FCD8</accession>
<protein>
    <submittedName>
        <fullName evidence="8">Transmembrane secretion effector</fullName>
    </submittedName>
</protein>
<keyword evidence="5 7" id="KW-1133">Transmembrane helix</keyword>
<dbReference type="PANTHER" id="PTHR23513">
    <property type="entry name" value="INTEGRAL MEMBRANE EFFLUX PROTEIN-RELATED"/>
    <property type="match status" value="1"/>
</dbReference>
<evidence type="ECO:0000313" key="8">
    <source>
        <dbReference type="EMBL" id="NRN68883.1"/>
    </source>
</evidence>
<proteinExistence type="predicted"/>